<dbReference type="EMBL" id="RWGY01000029">
    <property type="protein sequence ID" value="TVU17392.1"/>
    <property type="molecule type" value="Genomic_DNA"/>
</dbReference>
<dbReference type="PANTHER" id="PTHR47389">
    <property type="entry name" value="OS09G0436400 PROTEIN"/>
    <property type="match status" value="1"/>
</dbReference>
<sequence length="464" mass="53006">MTDYEPEFFPTEIKNTEKRIKDLNEKKRKHEMMMMMATKAGPEETSEPAEEEDTRKKHAKEIRSLERRIRWLEKKKKCLALAIENSIDLMTAQNLVEQQMEEEAAALKNKAEETMREQQQPAGDTNHKDPETVSAVVVPEDKRKLLRVADAVVNVSYDRKNNPDLNDLNQYMTGIIIAWDVTNKRARILTCNCFEYTESGHKIYVRWQYMEDTVFESELLFISSHYMVAVLEITFSEMPVDLPSEVIPSFGLIPKYGQDVFALARDKDLSLMVRHGTILCQQERIEELCQGYLFADYELPECGSGGPVVDHNGNVVGMSFSFEEQGTSVILPISTALLCVEMWTKFRRVTRPLLGIYFKNVELINEISGDSTFDGLVVDQVDPDSTAWELGIRSGTVIVSINIQCPLPLPELEDFLLSCGLEHLHGTHMKIDFELEVHDLLQDVKRSITLHAPFSDVSKDFTDD</sequence>
<dbReference type="Gene3D" id="2.40.10.120">
    <property type="match status" value="1"/>
</dbReference>
<evidence type="ECO:0000313" key="3">
    <source>
        <dbReference type="Proteomes" id="UP000324897"/>
    </source>
</evidence>
<dbReference type="AlphaFoldDB" id="A0A5J9U124"/>
<name>A0A5J9U124_9POAL</name>
<comment type="caution">
    <text evidence="2">The sequence shown here is derived from an EMBL/GenBank/DDBJ whole genome shotgun (WGS) entry which is preliminary data.</text>
</comment>
<feature type="region of interest" description="Disordered" evidence="1">
    <location>
        <begin position="103"/>
        <end position="130"/>
    </location>
</feature>
<dbReference type="OrthoDB" id="582926at2759"/>
<dbReference type="InterPro" id="IPR009003">
    <property type="entry name" value="Peptidase_S1_PA"/>
</dbReference>
<gene>
    <name evidence="2" type="ORF">EJB05_33425</name>
</gene>
<dbReference type="Gramene" id="TVU17392">
    <property type="protein sequence ID" value="TVU17392"/>
    <property type="gene ID" value="EJB05_33425"/>
</dbReference>
<reference evidence="2 3" key="1">
    <citation type="journal article" date="2019" name="Sci. Rep.">
        <title>A high-quality genome of Eragrostis curvula grass provides insights into Poaceae evolution and supports new strategies to enhance forage quality.</title>
        <authorList>
            <person name="Carballo J."/>
            <person name="Santos B.A.C.M."/>
            <person name="Zappacosta D."/>
            <person name="Garbus I."/>
            <person name="Selva J.P."/>
            <person name="Gallo C.A."/>
            <person name="Diaz A."/>
            <person name="Albertini E."/>
            <person name="Caccamo M."/>
            <person name="Echenique V."/>
        </authorList>
    </citation>
    <scope>NUCLEOTIDE SEQUENCE [LARGE SCALE GENOMIC DNA]</scope>
    <source>
        <strain evidence="3">cv. Victoria</strain>
        <tissue evidence="2">Leaf</tissue>
    </source>
</reference>
<dbReference type="Pfam" id="PF13365">
    <property type="entry name" value="Trypsin_2"/>
    <property type="match status" value="1"/>
</dbReference>
<dbReference type="SUPFAM" id="SSF50494">
    <property type="entry name" value="Trypsin-like serine proteases"/>
    <property type="match status" value="1"/>
</dbReference>
<evidence type="ECO:0008006" key="4">
    <source>
        <dbReference type="Google" id="ProtNLM"/>
    </source>
</evidence>
<feature type="non-terminal residue" evidence="2">
    <location>
        <position position="1"/>
    </location>
</feature>
<keyword evidence="3" id="KW-1185">Reference proteome</keyword>
<dbReference type="Proteomes" id="UP000324897">
    <property type="component" value="Chromosome 7"/>
</dbReference>
<feature type="region of interest" description="Disordered" evidence="1">
    <location>
        <begin position="38"/>
        <end position="58"/>
    </location>
</feature>
<evidence type="ECO:0000256" key="1">
    <source>
        <dbReference type="SAM" id="MobiDB-lite"/>
    </source>
</evidence>
<evidence type="ECO:0000313" key="2">
    <source>
        <dbReference type="EMBL" id="TVU17392.1"/>
    </source>
</evidence>
<dbReference type="Gene3D" id="2.30.42.10">
    <property type="match status" value="1"/>
</dbReference>
<dbReference type="InterPro" id="IPR036034">
    <property type="entry name" value="PDZ_sf"/>
</dbReference>
<proteinExistence type="predicted"/>
<organism evidence="2 3">
    <name type="scientific">Eragrostis curvula</name>
    <name type="common">weeping love grass</name>
    <dbReference type="NCBI Taxonomy" id="38414"/>
    <lineage>
        <taxon>Eukaryota</taxon>
        <taxon>Viridiplantae</taxon>
        <taxon>Streptophyta</taxon>
        <taxon>Embryophyta</taxon>
        <taxon>Tracheophyta</taxon>
        <taxon>Spermatophyta</taxon>
        <taxon>Magnoliopsida</taxon>
        <taxon>Liliopsida</taxon>
        <taxon>Poales</taxon>
        <taxon>Poaceae</taxon>
        <taxon>PACMAD clade</taxon>
        <taxon>Chloridoideae</taxon>
        <taxon>Eragrostideae</taxon>
        <taxon>Eragrostidinae</taxon>
        <taxon>Eragrostis</taxon>
    </lineage>
</organism>
<dbReference type="PANTHER" id="PTHR47389:SF8">
    <property type="entry name" value="EXPRESSED PROTEIN"/>
    <property type="match status" value="1"/>
</dbReference>
<dbReference type="SUPFAM" id="SSF50156">
    <property type="entry name" value="PDZ domain-like"/>
    <property type="match status" value="1"/>
</dbReference>
<accession>A0A5J9U124</accession>
<protein>
    <recommendedName>
        <fullName evidence="4">PDZ domain-containing protein</fullName>
    </recommendedName>
</protein>